<sequence>MEWVTLAEAMARLGALGLGTAIVNVIALRLVRIDEVPGWVQVRIRWWSAHNPAFLMASAAVMVVGLVTLAATAG</sequence>
<evidence type="ECO:0000313" key="3">
    <source>
        <dbReference type="Proteomes" id="UP001597097"/>
    </source>
</evidence>
<dbReference type="EMBL" id="JBHUCM010000075">
    <property type="protein sequence ID" value="MFD1547325.1"/>
    <property type="molecule type" value="Genomic_DNA"/>
</dbReference>
<dbReference type="Proteomes" id="UP001597097">
    <property type="component" value="Unassembled WGS sequence"/>
</dbReference>
<organism evidence="2 3">
    <name type="scientific">Nonomuraea guangzhouensis</name>
    <dbReference type="NCBI Taxonomy" id="1291555"/>
    <lineage>
        <taxon>Bacteria</taxon>
        <taxon>Bacillati</taxon>
        <taxon>Actinomycetota</taxon>
        <taxon>Actinomycetes</taxon>
        <taxon>Streptosporangiales</taxon>
        <taxon>Streptosporangiaceae</taxon>
        <taxon>Nonomuraea</taxon>
    </lineage>
</organism>
<dbReference type="RefSeq" id="WP_219528086.1">
    <property type="nucleotide sequence ID" value="NZ_JAHKRM010000003.1"/>
</dbReference>
<evidence type="ECO:0000313" key="2">
    <source>
        <dbReference type="EMBL" id="MFD1547325.1"/>
    </source>
</evidence>
<keyword evidence="1" id="KW-0472">Membrane</keyword>
<reference evidence="3" key="1">
    <citation type="journal article" date="2019" name="Int. J. Syst. Evol. Microbiol.">
        <title>The Global Catalogue of Microorganisms (GCM) 10K type strain sequencing project: providing services to taxonomists for standard genome sequencing and annotation.</title>
        <authorList>
            <consortium name="The Broad Institute Genomics Platform"/>
            <consortium name="The Broad Institute Genome Sequencing Center for Infectious Disease"/>
            <person name="Wu L."/>
            <person name="Ma J."/>
        </authorList>
    </citation>
    <scope>NUCLEOTIDE SEQUENCE [LARGE SCALE GENOMIC DNA]</scope>
    <source>
        <strain evidence="3">CGMCC 1.15399</strain>
    </source>
</reference>
<proteinExistence type="predicted"/>
<feature type="transmembrane region" description="Helical" evidence="1">
    <location>
        <begin position="52"/>
        <end position="73"/>
    </location>
</feature>
<keyword evidence="3" id="KW-1185">Reference proteome</keyword>
<keyword evidence="1" id="KW-0812">Transmembrane</keyword>
<gene>
    <name evidence="2" type="ORF">ACFSJ0_60575</name>
</gene>
<comment type="caution">
    <text evidence="2">The sequence shown here is derived from an EMBL/GenBank/DDBJ whole genome shotgun (WGS) entry which is preliminary data.</text>
</comment>
<name>A0ABW4GWV4_9ACTN</name>
<evidence type="ECO:0008006" key="4">
    <source>
        <dbReference type="Google" id="ProtNLM"/>
    </source>
</evidence>
<accession>A0ABW4GWV4</accession>
<evidence type="ECO:0000256" key="1">
    <source>
        <dbReference type="SAM" id="Phobius"/>
    </source>
</evidence>
<keyword evidence="1" id="KW-1133">Transmembrane helix</keyword>
<protein>
    <recommendedName>
        <fullName evidence="4">DUF1772 domain-containing protein</fullName>
    </recommendedName>
</protein>
<feature type="transmembrane region" description="Helical" evidence="1">
    <location>
        <begin position="12"/>
        <end position="31"/>
    </location>
</feature>